<comment type="caution">
    <text evidence="2">The sequence shown here is derived from an EMBL/GenBank/DDBJ whole genome shotgun (WGS) entry which is preliminary data.</text>
</comment>
<gene>
    <name evidence="2" type="ORF">Sradi_2548400</name>
</gene>
<feature type="coiled-coil region" evidence="1">
    <location>
        <begin position="128"/>
        <end position="162"/>
    </location>
</feature>
<evidence type="ECO:0000313" key="2">
    <source>
        <dbReference type="EMBL" id="KAL0393256.1"/>
    </source>
</evidence>
<sequence length="222" mass="25343">MKRRTSNLLGISTSGGLKQRRNCNIHPARPLKYLEKKWCPTGPYPTNALSCELAGDRIPGKYTDRPYSNAIKHCWLPMPIRRSSTISLKHFLHNFTLVFTDYAKAYGHHLSLKATYWQREKLAGDRLLVEAQEKFFTAEDEIKILEEQIGHAQAKLDEALELLGTRAEPKASSLVIWIVKKKVARRTRKRGIDKAGRKVLERVVSNTLHLLNINNCCSILDP</sequence>
<name>A0AAW2SNF8_SESRA</name>
<organism evidence="2">
    <name type="scientific">Sesamum radiatum</name>
    <name type="common">Black benniseed</name>
    <dbReference type="NCBI Taxonomy" id="300843"/>
    <lineage>
        <taxon>Eukaryota</taxon>
        <taxon>Viridiplantae</taxon>
        <taxon>Streptophyta</taxon>
        <taxon>Embryophyta</taxon>
        <taxon>Tracheophyta</taxon>
        <taxon>Spermatophyta</taxon>
        <taxon>Magnoliopsida</taxon>
        <taxon>eudicotyledons</taxon>
        <taxon>Gunneridae</taxon>
        <taxon>Pentapetalae</taxon>
        <taxon>asterids</taxon>
        <taxon>lamiids</taxon>
        <taxon>Lamiales</taxon>
        <taxon>Pedaliaceae</taxon>
        <taxon>Sesamum</taxon>
    </lineage>
</organism>
<evidence type="ECO:0000256" key="1">
    <source>
        <dbReference type="SAM" id="Coils"/>
    </source>
</evidence>
<dbReference type="AlphaFoldDB" id="A0AAW2SNF8"/>
<reference evidence="2" key="1">
    <citation type="submission" date="2020-06" db="EMBL/GenBank/DDBJ databases">
        <authorList>
            <person name="Li T."/>
            <person name="Hu X."/>
            <person name="Zhang T."/>
            <person name="Song X."/>
            <person name="Zhang H."/>
            <person name="Dai N."/>
            <person name="Sheng W."/>
            <person name="Hou X."/>
            <person name="Wei L."/>
        </authorList>
    </citation>
    <scope>NUCLEOTIDE SEQUENCE</scope>
    <source>
        <strain evidence="2">G02</strain>
        <tissue evidence="2">Leaf</tissue>
    </source>
</reference>
<protein>
    <submittedName>
        <fullName evidence="2">Uncharacterized protein</fullName>
    </submittedName>
</protein>
<proteinExistence type="predicted"/>
<dbReference type="EMBL" id="JACGWJ010000010">
    <property type="protein sequence ID" value="KAL0393256.1"/>
    <property type="molecule type" value="Genomic_DNA"/>
</dbReference>
<accession>A0AAW2SNF8</accession>
<reference evidence="2" key="2">
    <citation type="journal article" date="2024" name="Plant">
        <title>Genomic evolution and insights into agronomic trait innovations of Sesamum species.</title>
        <authorList>
            <person name="Miao H."/>
            <person name="Wang L."/>
            <person name="Qu L."/>
            <person name="Liu H."/>
            <person name="Sun Y."/>
            <person name="Le M."/>
            <person name="Wang Q."/>
            <person name="Wei S."/>
            <person name="Zheng Y."/>
            <person name="Lin W."/>
            <person name="Duan Y."/>
            <person name="Cao H."/>
            <person name="Xiong S."/>
            <person name="Wang X."/>
            <person name="Wei L."/>
            <person name="Li C."/>
            <person name="Ma Q."/>
            <person name="Ju M."/>
            <person name="Zhao R."/>
            <person name="Li G."/>
            <person name="Mu C."/>
            <person name="Tian Q."/>
            <person name="Mei H."/>
            <person name="Zhang T."/>
            <person name="Gao T."/>
            <person name="Zhang H."/>
        </authorList>
    </citation>
    <scope>NUCLEOTIDE SEQUENCE</scope>
    <source>
        <strain evidence="2">G02</strain>
    </source>
</reference>
<keyword evidence="1" id="KW-0175">Coiled coil</keyword>